<dbReference type="InterPro" id="IPR012349">
    <property type="entry name" value="Split_barrel_FMN-bd"/>
</dbReference>
<dbReference type="InterPro" id="IPR002563">
    <property type="entry name" value="Flavin_Rdtase-like_dom"/>
</dbReference>
<gene>
    <name evidence="3" type="ORF">JL106_16490</name>
</gene>
<dbReference type="PANTHER" id="PTHR30466">
    <property type="entry name" value="FLAVIN REDUCTASE"/>
    <property type="match status" value="1"/>
</dbReference>
<keyword evidence="4" id="KW-1185">Reference proteome</keyword>
<dbReference type="InterPro" id="IPR050268">
    <property type="entry name" value="NADH-dep_flavin_reductase"/>
</dbReference>
<accession>A0A938YIQ8</accession>
<dbReference type="PANTHER" id="PTHR30466:SF1">
    <property type="entry name" value="FMN REDUCTASE (NADH) RUTF"/>
    <property type="match status" value="1"/>
</dbReference>
<evidence type="ECO:0000313" key="4">
    <source>
        <dbReference type="Proteomes" id="UP000663792"/>
    </source>
</evidence>
<name>A0A938YIQ8_9ACTN</name>
<evidence type="ECO:0000259" key="2">
    <source>
        <dbReference type="SMART" id="SM00903"/>
    </source>
</evidence>
<proteinExistence type="predicted"/>
<dbReference type="GO" id="GO:0010181">
    <property type="term" value="F:FMN binding"/>
    <property type="evidence" value="ECO:0007669"/>
    <property type="project" value="InterPro"/>
</dbReference>
<dbReference type="SMART" id="SM00903">
    <property type="entry name" value="Flavin_Reduct"/>
    <property type="match status" value="1"/>
</dbReference>
<dbReference type="GO" id="GO:0042602">
    <property type="term" value="F:riboflavin reductase (NADPH) activity"/>
    <property type="evidence" value="ECO:0007669"/>
    <property type="project" value="TreeGrafter"/>
</dbReference>
<dbReference type="Gene3D" id="2.30.110.10">
    <property type="entry name" value="Electron Transport, Fmn-binding Protein, Chain A"/>
    <property type="match status" value="1"/>
</dbReference>
<keyword evidence="1" id="KW-0560">Oxidoreductase</keyword>
<dbReference type="SUPFAM" id="SSF50475">
    <property type="entry name" value="FMN-binding split barrel"/>
    <property type="match status" value="1"/>
</dbReference>
<dbReference type="Proteomes" id="UP000663792">
    <property type="component" value="Unassembled WGS sequence"/>
</dbReference>
<reference evidence="3" key="1">
    <citation type="submission" date="2021-01" db="EMBL/GenBank/DDBJ databases">
        <title>YIM 132084 draft genome.</title>
        <authorList>
            <person name="An D."/>
        </authorList>
    </citation>
    <scope>NUCLEOTIDE SEQUENCE</scope>
    <source>
        <strain evidence="3">YIM 132084</strain>
    </source>
</reference>
<evidence type="ECO:0000256" key="1">
    <source>
        <dbReference type="ARBA" id="ARBA00023002"/>
    </source>
</evidence>
<dbReference type="Pfam" id="PF01613">
    <property type="entry name" value="Flavin_Reduct"/>
    <property type="match status" value="1"/>
</dbReference>
<dbReference type="RefSeq" id="WP_205261836.1">
    <property type="nucleotide sequence ID" value="NZ_JAERWK010000021.1"/>
</dbReference>
<dbReference type="GO" id="GO:0006208">
    <property type="term" value="P:pyrimidine nucleobase catabolic process"/>
    <property type="evidence" value="ECO:0007669"/>
    <property type="project" value="TreeGrafter"/>
</dbReference>
<protein>
    <submittedName>
        <fullName evidence="3">Flavin reductase family protein</fullName>
    </submittedName>
</protein>
<dbReference type="AlphaFoldDB" id="A0A938YIQ8"/>
<organism evidence="3 4">
    <name type="scientific">Nakamurella leprariae</name>
    <dbReference type="NCBI Taxonomy" id="2803911"/>
    <lineage>
        <taxon>Bacteria</taxon>
        <taxon>Bacillati</taxon>
        <taxon>Actinomycetota</taxon>
        <taxon>Actinomycetes</taxon>
        <taxon>Nakamurellales</taxon>
        <taxon>Nakamurellaceae</taxon>
        <taxon>Nakamurella</taxon>
    </lineage>
</organism>
<comment type="caution">
    <text evidence="3">The sequence shown here is derived from an EMBL/GenBank/DDBJ whole genome shotgun (WGS) entry which is preliminary data.</text>
</comment>
<feature type="domain" description="Flavin reductase like" evidence="2">
    <location>
        <begin position="27"/>
        <end position="177"/>
    </location>
</feature>
<dbReference type="EMBL" id="JAERWK010000021">
    <property type="protein sequence ID" value="MBM9468884.1"/>
    <property type="molecule type" value="Genomic_DNA"/>
</dbReference>
<evidence type="ECO:0000313" key="3">
    <source>
        <dbReference type="EMBL" id="MBM9468884.1"/>
    </source>
</evidence>
<sequence>MNETGTSTVEILHEEHGLSPDVFRDIFRNHAAGVALITADDGTAPVALTVTSVGSVSADPPLLMFSLPGRSSVSPVIHRAETLVVHLLGADQLHLAELGATSGVDRFPDAQQWTRLPTGEPLFHAARSWIRGRTVHRFEVGTATIVVVHALESGTQGEHEPGRDGRPLVHHNRTWHAISDRSLVERNDHGAATTIGGARWIESAGTEAASGGES</sequence>